<dbReference type="Proteomes" id="UP000076962">
    <property type="component" value="Unassembled WGS sequence"/>
</dbReference>
<evidence type="ECO:0000313" key="2">
    <source>
        <dbReference type="Proteomes" id="UP000076962"/>
    </source>
</evidence>
<dbReference type="EMBL" id="LUTY01002896">
    <property type="protein sequence ID" value="OAD19212.1"/>
    <property type="molecule type" value="Genomic_DNA"/>
</dbReference>
<name>A0A176RTX3_9GAMM</name>
<accession>A0A176RTX3</accession>
<organism evidence="1 2">
    <name type="scientific">Candidatus Thiomargarita nelsonii</name>
    <dbReference type="NCBI Taxonomy" id="1003181"/>
    <lineage>
        <taxon>Bacteria</taxon>
        <taxon>Pseudomonadati</taxon>
        <taxon>Pseudomonadota</taxon>
        <taxon>Gammaproteobacteria</taxon>
        <taxon>Thiotrichales</taxon>
        <taxon>Thiotrichaceae</taxon>
        <taxon>Thiomargarita</taxon>
    </lineage>
</organism>
<keyword evidence="2" id="KW-1185">Reference proteome</keyword>
<gene>
    <name evidence="1" type="ORF">THIOM_005165</name>
</gene>
<dbReference type="SUPFAM" id="SSF103196">
    <property type="entry name" value="Roadblock/LC7 domain"/>
    <property type="match status" value="1"/>
</dbReference>
<reference evidence="1 2" key="1">
    <citation type="submission" date="2016-05" db="EMBL/GenBank/DDBJ databases">
        <title>Single-cell genome of chain-forming Candidatus Thiomargarita nelsonii and comparison to other large sulfur-oxidizing bacteria.</title>
        <authorList>
            <person name="Winkel M."/>
            <person name="Salman V."/>
            <person name="Woyke T."/>
            <person name="Schulz-Vogt H."/>
            <person name="Richter M."/>
            <person name="Flood B."/>
            <person name="Bailey J."/>
            <person name="Amann R."/>
            <person name="Mussmann M."/>
        </authorList>
    </citation>
    <scope>NUCLEOTIDE SEQUENCE [LARGE SCALE GENOMIC DNA]</scope>
    <source>
        <strain evidence="1 2">THI036</strain>
    </source>
</reference>
<dbReference type="Gene3D" id="3.30.450.30">
    <property type="entry name" value="Dynein light chain 2a, cytoplasmic"/>
    <property type="match status" value="1"/>
</dbReference>
<protein>
    <submittedName>
        <fullName evidence="1">Roadblock/LC7 family protein</fullName>
    </submittedName>
</protein>
<evidence type="ECO:0000313" key="1">
    <source>
        <dbReference type="EMBL" id="OAD19212.1"/>
    </source>
</evidence>
<comment type="caution">
    <text evidence="1">The sequence shown here is derived from an EMBL/GenBank/DDBJ whole genome shotgun (WGS) entry which is preliminary data.</text>
</comment>
<sequence>MKMASRIDKLNSTLRDLQLDISEIEAGHWFQKMAYCWQAHFRQMSIRTVSGGGVVALLIQLGHRAVTELQQGNMERLIIQSENGYSNVSKATTNTFIVVLAHKGNTLGMLLMKIDGAVAKISKIL</sequence>
<dbReference type="AlphaFoldDB" id="A0A176RTX3"/>
<proteinExistence type="predicted"/>